<dbReference type="SUPFAM" id="SSF53850">
    <property type="entry name" value="Periplasmic binding protein-like II"/>
    <property type="match status" value="1"/>
</dbReference>
<protein>
    <submittedName>
        <fullName evidence="4">Sulfonate ABC transporter substrate-binding protein</fullName>
    </submittedName>
</protein>
<evidence type="ECO:0000259" key="3">
    <source>
        <dbReference type="SMART" id="SM00062"/>
    </source>
</evidence>
<dbReference type="AlphaFoldDB" id="A0A8J3LUP0"/>
<feature type="chain" id="PRO_5035259479" evidence="2">
    <location>
        <begin position="25"/>
        <end position="326"/>
    </location>
</feature>
<sequence length="326" mass="34390">MKFARLRRASLGGALAVALVLSSAACGGSDSEKSANGLEKTNLNVGVMPIIEGAAVQIAITKGYFKAEGLTVNLRQIAGGAAAIPQLKSGQLDISQGGHVGWLLAADSGTLKPKIIAEASSMTKNLNAILVAKDSKISSPKDLVGKKIATNAKHDQIALLVRAALAPYGVQIDEDKDFQVIPFPNQEAALKENKVDAVVVPEPFVTQIQQNIGARLLTDFSTGATEDIPITGYAASDEFVKENPKTVAAFQRAIVKAQADAADRAVLQEVVPKYTKLPPTVISVVALNNFPTSTSASRIQRVADVMKQFGYLKNDVDVNSMVLQNG</sequence>
<dbReference type="PROSITE" id="PS51257">
    <property type="entry name" value="PROKAR_LIPOPROTEIN"/>
    <property type="match status" value="1"/>
</dbReference>
<dbReference type="Proteomes" id="UP000630097">
    <property type="component" value="Unassembled WGS sequence"/>
</dbReference>
<keyword evidence="2" id="KW-0732">Signal</keyword>
<comment type="similarity">
    <text evidence="1">Belongs to the bacterial solute-binding protein SsuA/TauA family.</text>
</comment>
<accession>A0A8J3LUP0</accession>
<dbReference type="PANTHER" id="PTHR30024">
    <property type="entry name" value="ALIPHATIC SULFONATES-BINDING PROTEIN-RELATED"/>
    <property type="match status" value="1"/>
</dbReference>
<feature type="domain" description="Solute-binding protein family 3/N-terminal" evidence="3">
    <location>
        <begin position="42"/>
        <end position="273"/>
    </location>
</feature>
<dbReference type="EMBL" id="BONV01000005">
    <property type="protein sequence ID" value="GIG78607.1"/>
    <property type="molecule type" value="Genomic_DNA"/>
</dbReference>
<dbReference type="Pfam" id="PF13379">
    <property type="entry name" value="NMT1_2"/>
    <property type="match status" value="1"/>
</dbReference>
<organism evidence="4 5">
    <name type="scientific">Planotetraspora kaengkrachanensis</name>
    <dbReference type="NCBI Taxonomy" id="575193"/>
    <lineage>
        <taxon>Bacteria</taxon>
        <taxon>Bacillati</taxon>
        <taxon>Actinomycetota</taxon>
        <taxon>Actinomycetes</taxon>
        <taxon>Streptosporangiales</taxon>
        <taxon>Streptosporangiaceae</taxon>
        <taxon>Planotetraspora</taxon>
    </lineage>
</organism>
<gene>
    <name evidence="4" type="primary">ssuA_3</name>
    <name evidence="4" type="ORF">Pka01_17340</name>
</gene>
<keyword evidence="5" id="KW-1185">Reference proteome</keyword>
<name>A0A8J3LUP0_9ACTN</name>
<proteinExistence type="inferred from homology"/>
<feature type="signal peptide" evidence="2">
    <location>
        <begin position="1"/>
        <end position="24"/>
    </location>
</feature>
<reference evidence="4 5" key="1">
    <citation type="submission" date="2021-01" db="EMBL/GenBank/DDBJ databases">
        <title>Whole genome shotgun sequence of Planotetraspora kaengkrachanensis NBRC 104272.</title>
        <authorList>
            <person name="Komaki H."/>
            <person name="Tamura T."/>
        </authorList>
    </citation>
    <scope>NUCLEOTIDE SEQUENCE [LARGE SCALE GENOMIC DNA]</scope>
    <source>
        <strain evidence="4 5">NBRC 104272</strain>
    </source>
</reference>
<evidence type="ECO:0000313" key="5">
    <source>
        <dbReference type="Proteomes" id="UP000630097"/>
    </source>
</evidence>
<comment type="caution">
    <text evidence="4">The sequence shown here is derived from an EMBL/GenBank/DDBJ whole genome shotgun (WGS) entry which is preliminary data.</text>
</comment>
<evidence type="ECO:0000313" key="4">
    <source>
        <dbReference type="EMBL" id="GIG78607.1"/>
    </source>
</evidence>
<evidence type="ECO:0000256" key="1">
    <source>
        <dbReference type="ARBA" id="ARBA00010742"/>
    </source>
</evidence>
<dbReference type="SMART" id="SM00062">
    <property type="entry name" value="PBPb"/>
    <property type="match status" value="1"/>
</dbReference>
<dbReference type="RefSeq" id="WP_203882090.1">
    <property type="nucleotide sequence ID" value="NZ_BAABHH010000007.1"/>
</dbReference>
<evidence type="ECO:0000256" key="2">
    <source>
        <dbReference type="SAM" id="SignalP"/>
    </source>
</evidence>
<dbReference type="Gene3D" id="3.40.190.10">
    <property type="entry name" value="Periplasmic binding protein-like II"/>
    <property type="match status" value="2"/>
</dbReference>
<dbReference type="InterPro" id="IPR001638">
    <property type="entry name" value="Solute-binding_3/MltF_N"/>
</dbReference>